<dbReference type="InterPro" id="IPR051455">
    <property type="entry name" value="Bact_solute-bind_prot3"/>
</dbReference>
<comment type="caution">
    <text evidence="7">The sequence shown here is derived from an EMBL/GenBank/DDBJ whole genome shotgun (WGS) entry which is preliminary data.</text>
</comment>
<name>G9XTW7_DESHA</name>
<dbReference type="Gene3D" id="3.40.190.10">
    <property type="entry name" value="Periplasmic binding protein-like II"/>
    <property type="match status" value="2"/>
</dbReference>
<dbReference type="PANTHER" id="PTHR30085">
    <property type="entry name" value="AMINO ACID ABC TRANSPORTER PERMEASE"/>
    <property type="match status" value="1"/>
</dbReference>
<dbReference type="GO" id="GO:0005576">
    <property type="term" value="C:extracellular region"/>
    <property type="evidence" value="ECO:0007669"/>
    <property type="project" value="TreeGrafter"/>
</dbReference>
<feature type="transmembrane region" description="Helical" evidence="5">
    <location>
        <begin position="44"/>
        <end position="63"/>
    </location>
</feature>
<dbReference type="Proteomes" id="UP000004416">
    <property type="component" value="Unassembled WGS sequence"/>
</dbReference>
<evidence type="ECO:0000256" key="3">
    <source>
        <dbReference type="ARBA" id="ARBA00022729"/>
    </source>
</evidence>
<dbReference type="Pfam" id="PF00497">
    <property type="entry name" value="SBP_bac_3"/>
    <property type="match status" value="1"/>
</dbReference>
<dbReference type="AlphaFoldDB" id="G9XTW7"/>
<gene>
    <name evidence="7" type="ORF">HMPREF0322_04425</name>
</gene>
<dbReference type="SUPFAM" id="SSF53850">
    <property type="entry name" value="Periplasmic binding protein-like II"/>
    <property type="match status" value="1"/>
</dbReference>
<sequence length="337" mass="36808">MQQYCSLPQRSIGFHSAGQPEPKESYKNIPKRREERLREKMKKMIRSLALVLAGALLLGGLVGCGQTGGDQANNANNANKANSASSAGSLEEIKQRGTLRIGVFSDKPPFGYVDANGQNQGFDVEIARRFAKDLLGDESKVEFVLVEAANRVPYLESNKVDIIMANFTVTEERKQKVDFANPYMKVALGIVSPDGALITSIDQLQGKKVIVNKGTTAQDYLTKNHPDLELLKYDQNTEAFEALKDGRGAALAHDNTEVLAWAKSNPGFTVGVPALGSTDTIAPAVKKGDTELLNWINQELAELAKENFVRKAYEKTLLPVYGDDVKPEELIVEGGKL</sequence>
<reference evidence="7 8" key="1">
    <citation type="submission" date="2011-08" db="EMBL/GenBank/DDBJ databases">
        <authorList>
            <person name="Weinstock G."/>
            <person name="Sodergren E."/>
            <person name="Clifton S."/>
            <person name="Fulton L."/>
            <person name="Fulton B."/>
            <person name="Courtney L."/>
            <person name="Fronick C."/>
            <person name="Harrison M."/>
            <person name="Strong C."/>
            <person name="Farmer C."/>
            <person name="Delahaunty K."/>
            <person name="Markovic C."/>
            <person name="Hall O."/>
            <person name="Minx P."/>
            <person name="Tomlinson C."/>
            <person name="Mitreva M."/>
            <person name="Hou S."/>
            <person name="Chen J."/>
            <person name="Wollam A."/>
            <person name="Pepin K.H."/>
            <person name="Johnson M."/>
            <person name="Bhonagiri V."/>
            <person name="Zhang X."/>
            <person name="Suruliraj S."/>
            <person name="Warren W."/>
            <person name="Chinwalla A."/>
            <person name="Mardis E.R."/>
            <person name="Wilson R.K."/>
        </authorList>
    </citation>
    <scope>NUCLEOTIDE SEQUENCE [LARGE SCALE GENOMIC DNA]</scope>
    <source>
        <strain evidence="7 8">DP7</strain>
    </source>
</reference>
<evidence type="ECO:0000259" key="6">
    <source>
        <dbReference type="SMART" id="SM00062"/>
    </source>
</evidence>
<evidence type="ECO:0000256" key="4">
    <source>
        <dbReference type="SAM" id="MobiDB-lite"/>
    </source>
</evidence>
<keyword evidence="2" id="KW-0813">Transport</keyword>
<keyword evidence="5" id="KW-1133">Transmembrane helix</keyword>
<dbReference type="InterPro" id="IPR001638">
    <property type="entry name" value="Solute-binding_3/MltF_N"/>
</dbReference>
<proteinExistence type="inferred from homology"/>
<dbReference type="GO" id="GO:0030288">
    <property type="term" value="C:outer membrane-bounded periplasmic space"/>
    <property type="evidence" value="ECO:0007669"/>
    <property type="project" value="TreeGrafter"/>
</dbReference>
<feature type="domain" description="Solute-binding protein family 3/N-terminal" evidence="6">
    <location>
        <begin position="98"/>
        <end position="320"/>
    </location>
</feature>
<evidence type="ECO:0000256" key="2">
    <source>
        <dbReference type="ARBA" id="ARBA00022448"/>
    </source>
</evidence>
<protein>
    <submittedName>
        <fullName evidence="7">ABC transporter, substrate-binding protein, family 3</fullName>
    </submittedName>
</protein>
<keyword evidence="3" id="KW-0732">Signal</keyword>
<keyword evidence="5" id="KW-0472">Membrane</keyword>
<feature type="region of interest" description="Disordered" evidence="4">
    <location>
        <begin position="1"/>
        <end position="26"/>
    </location>
</feature>
<comment type="similarity">
    <text evidence="1">Belongs to the bacterial solute-binding protein 3 family.</text>
</comment>
<dbReference type="CDD" id="cd13694">
    <property type="entry name" value="PBP2_Cysteine"/>
    <property type="match status" value="1"/>
</dbReference>
<organism evidence="7 8">
    <name type="scientific">Desulfitobacterium hafniense DP7</name>
    <dbReference type="NCBI Taxonomy" id="537010"/>
    <lineage>
        <taxon>Bacteria</taxon>
        <taxon>Bacillati</taxon>
        <taxon>Bacillota</taxon>
        <taxon>Clostridia</taxon>
        <taxon>Eubacteriales</taxon>
        <taxon>Desulfitobacteriaceae</taxon>
        <taxon>Desulfitobacterium</taxon>
    </lineage>
</organism>
<evidence type="ECO:0000256" key="5">
    <source>
        <dbReference type="SAM" id="Phobius"/>
    </source>
</evidence>
<keyword evidence="5" id="KW-0812">Transmembrane</keyword>
<dbReference type="SMART" id="SM00062">
    <property type="entry name" value="PBPb"/>
    <property type="match status" value="1"/>
</dbReference>
<evidence type="ECO:0000256" key="1">
    <source>
        <dbReference type="ARBA" id="ARBA00010333"/>
    </source>
</evidence>
<dbReference type="HOGENOM" id="CLU_019602_18_4_9"/>
<dbReference type="PATRIC" id="fig|537010.4.peg.4125"/>
<evidence type="ECO:0000313" key="8">
    <source>
        <dbReference type="Proteomes" id="UP000004416"/>
    </source>
</evidence>
<dbReference type="GO" id="GO:0006865">
    <property type="term" value="P:amino acid transport"/>
    <property type="evidence" value="ECO:0007669"/>
    <property type="project" value="TreeGrafter"/>
</dbReference>
<dbReference type="EMBL" id="AFZX01000116">
    <property type="protein sequence ID" value="EHL04852.1"/>
    <property type="molecule type" value="Genomic_DNA"/>
</dbReference>
<accession>G9XTW7</accession>
<evidence type="ECO:0000313" key="7">
    <source>
        <dbReference type="EMBL" id="EHL04852.1"/>
    </source>
</evidence>
<dbReference type="PANTHER" id="PTHR30085:SF6">
    <property type="entry name" value="ABC TRANSPORTER GLUTAMINE-BINDING PROTEIN GLNH"/>
    <property type="match status" value="1"/>
</dbReference>